<comment type="caution">
    <text evidence="3">The sequence shown here is derived from an EMBL/GenBank/DDBJ whole genome shotgun (WGS) entry which is preliminary data.</text>
</comment>
<dbReference type="AlphaFoldDB" id="A0A1R0MNU4"/>
<feature type="region of interest" description="Disordered" evidence="1">
    <location>
        <begin position="1"/>
        <end position="27"/>
    </location>
</feature>
<evidence type="ECO:0000313" key="6">
    <source>
        <dbReference type="Proteomes" id="UP000254029"/>
    </source>
</evidence>
<evidence type="ECO:0000313" key="3">
    <source>
        <dbReference type="EMBL" id="OVE47837.1"/>
    </source>
</evidence>
<evidence type="ECO:0000256" key="1">
    <source>
        <dbReference type="SAM" id="MobiDB-lite"/>
    </source>
</evidence>
<organism evidence="3 5">
    <name type="scientific">Chromobacterium violaceum</name>
    <dbReference type="NCBI Taxonomy" id="536"/>
    <lineage>
        <taxon>Bacteria</taxon>
        <taxon>Pseudomonadati</taxon>
        <taxon>Pseudomonadota</taxon>
        <taxon>Betaproteobacteria</taxon>
        <taxon>Neisseriales</taxon>
        <taxon>Chromobacteriaceae</taxon>
        <taxon>Chromobacterium</taxon>
    </lineage>
</organism>
<accession>A0A1R0MNU4</accession>
<keyword evidence="5" id="KW-1185">Reference proteome</keyword>
<evidence type="ECO:0000313" key="4">
    <source>
        <dbReference type="EMBL" id="SUX33117.1"/>
    </source>
</evidence>
<dbReference type="Proteomes" id="UP000254029">
    <property type="component" value="Unassembled WGS sequence"/>
</dbReference>
<evidence type="ECO:0000259" key="2">
    <source>
        <dbReference type="Pfam" id="PF18433"/>
    </source>
</evidence>
<reference evidence="4 6" key="2">
    <citation type="submission" date="2018-06" db="EMBL/GenBank/DDBJ databases">
        <authorList>
            <consortium name="Pathogen Informatics"/>
            <person name="Doyle S."/>
        </authorList>
    </citation>
    <scope>NUCLEOTIDE SEQUENCE [LARGE SCALE GENOMIC DNA]</scope>
    <source>
        <strain evidence="4 6">NCTC8684</strain>
    </source>
</reference>
<accession>A0A202B8D7</accession>
<feature type="domain" description="DUF5610" evidence="2">
    <location>
        <begin position="51"/>
        <end position="190"/>
    </location>
</feature>
<protein>
    <recommendedName>
        <fullName evidence="2">DUF5610 domain-containing protein</fullName>
    </recommendedName>
</protein>
<dbReference type="InterPro" id="IPR041651">
    <property type="entry name" value="DUF5610"/>
</dbReference>
<reference evidence="3 5" key="1">
    <citation type="submission" date="2017-05" db="EMBL/GenBank/DDBJ databases">
        <title>Chromobacterium violaceum GHPS1 isolated from Hydrocarbon polluted soil in French Guiana display an awesome secondary metabolite arsenal and a battery of drug and heavy-metal-resistance and detoxification of xenobiotics proteins.</title>
        <authorList>
            <person name="Belbahri L."/>
        </authorList>
    </citation>
    <scope>NUCLEOTIDE SEQUENCE [LARGE SCALE GENOMIC DNA]</scope>
    <source>
        <strain evidence="3 5">GHPS1</strain>
    </source>
</reference>
<dbReference type="EMBL" id="NHOO01000009">
    <property type="protein sequence ID" value="OVE47837.1"/>
    <property type="molecule type" value="Genomic_DNA"/>
</dbReference>
<dbReference type="EMBL" id="UIGR01000001">
    <property type="protein sequence ID" value="SUX33117.1"/>
    <property type="molecule type" value="Genomic_DNA"/>
</dbReference>
<gene>
    <name evidence="3" type="ORF">CBW21_12350</name>
    <name evidence="4" type="ORF">NCTC8684_02206</name>
</gene>
<dbReference type="OMA" id="MGPNATQ"/>
<dbReference type="Pfam" id="PF18433">
    <property type="entry name" value="DUF5610"/>
    <property type="match status" value="1"/>
</dbReference>
<evidence type="ECO:0000313" key="5">
    <source>
        <dbReference type="Proteomes" id="UP000196342"/>
    </source>
</evidence>
<dbReference type="RefSeq" id="WP_011135336.1">
    <property type="nucleotide sequence ID" value="NZ_CP024028.1"/>
</dbReference>
<dbReference type="Gene3D" id="1.10.132.90">
    <property type="match status" value="1"/>
</dbReference>
<dbReference type="Proteomes" id="UP000196342">
    <property type="component" value="Unassembled WGS sequence"/>
</dbReference>
<sequence length="216" mass="22715">MSISSLNNNQPGQAGSARATQSAAYSPQNARNQLNSVLVQSLDVSISSGKQSQTLLFHASITNITQILNADFSNQNGSQQDQGSASLQISSTQLSISIQQDGQADDNSPEATSKRILDGATGMFALYQQQHPELSADDQAKNFVNLIRQGFEQGYGEATDILKSLKVFNGDVQSGVEKTKDLVEKGLDAFLQNMLSAGAKASPSAAVSGNSQASAS</sequence>
<proteinExistence type="predicted"/>
<name>A0A1R0MNU4_CHRVL</name>